<accession>A0ACC6L4F6</accession>
<evidence type="ECO:0000313" key="1">
    <source>
        <dbReference type="EMBL" id="MDR6786535.1"/>
    </source>
</evidence>
<gene>
    <name evidence="1" type="ORF">J2X78_005130</name>
</gene>
<organism evidence="1 2">
    <name type="scientific">Pedobacter africanus</name>
    <dbReference type="NCBI Taxonomy" id="151894"/>
    <lineage>
        <taxon>Bacteria</taxon>
        <taxon>Pseudomonadati</taxon>
        <taxon>Bacteroidota</taxon>
        <taxon>Sphingobacteriia</taxon>
        <taxon>Sphingobacteriales</taxon>
        <taxon>Sphingobacteriaceae</taxon>
        <taxon>Pedobacter</taxon>
    </lineage>
</organism>
<keyword evidence="2" id="KW-1185">Reference proteome</keyword>
<proteinExistence type="predicted"/>
<name>A0ACC6L4F6_9SPHI</name>
<comment type="caution">
    <text evidence="1">The sequence shown here is derived from an EMBL/GenBank/DDBJ whole genome shotgun (WGS) entry which is preliminary data.</text>
</comment>
<evidence type="ECO:0000313" key="2">
    <source>
        <dbReference type="Proteomes" id="UP001246858"/>
    </source>
</evidence>
<sequence>MDTLLKKTMINFECLYFLDSPQLCIIEISTTDLLAEVQDHYQWLLINKMTLDVKELQFKAMDASHEIEERFFDLGYLKFDTEKGVYISKEPAAQYPLQNTSCDAIPGDIMEAIARHLNGNSIIFL</sequence>
<protein>
    <submittedName>
        <fullName evidence="1">Uncharacterized protein</fullName>
    </submittedName>
</protein>
<reference evidence="1" key="1">
    <citation type="submission" date="2023-07" db="EMBL/GenBank/DDBJ databases">
        <title>Sorghum-associated microbial communities from plants grown in Nebraska, USA.</title>
        <authorList>
            <person name="Schachtman D."/>
        </authorList>
    </citation>
    <scope>NUCLEOTIDE SEQUENCE</scope>
    <source>
        <strain evidence="1">2697</strain>
    </source>
</reference>
<dbReference type="Proteomes" id="UP001246858">
    <property type="component" value="Unassembled WGS sequence"/>
</dbReference>
<dbReference type="EMBL" id="JAVDTF010000007">
    <property type="protein sequence ID" value="MDR6786535.1"/>
    <property type="molecule type" value="Genomic_DNA"/>
</dbReference>